<accession>A0A077WNE5</accession>
<feature type="region of interest" description="Disordered" evidence="1">
    <location>
        <begin position="140"/>
        <end position="221"/>
    </location>
</feature>
<organism evidence="2">
    <name type="scientific">Lichtheimia ramosa</name>
    <dbReference type="NCBI Taxonomy" id="688394"/>
    <lineage>
        <taxon>Eukaryota</taxon>
        <taxon>Fungi</taxon>
        <taxon>Fungi incertae sedis</taxon>
        <taxon>Mucoromycota</taxon>
        <taxon>Mucoromycotina</taxon>
        <taxon>Mucoromycetes</taxon>
        <taxon>Mucorales</taxon>
        <taxon>Lichtheimiaceae</taxon>
        <taxon>Lichtheimia</taxon>
    </lineage>
</organism>
<evidence type="ECO:0000256" key="1">
    <source>
        <dbReference type="SAM" id="MobiDB-lite"/>
    </source>
</evidence>
<proteinExistence type="predicted"/>
<feature type="compositionally biased region" description="Basic and acidic residues" evidence="1">
    <location>
        <begin position="199"/>
        <end position="217"/>
    </location>
</feature>
<gene>
    <name evidence="2" type="ORF">LRAMOSA10486</name>
</gene>
<dbReference type="EMBL" id="LK023329">
    <property type="protein sequence ID" value="CDS09126.1"/>
    <property type="molecule type" value="Genomic_DNA"/>
</dbReference>
<evidence type="ECO:0000313" key="2">
    <source>
        <dbReference type="EMBL" id="CDS09126.1"/>
    </source>
</evidence>
<name>A0A077WNE5_9FUNG</name>
<feature type="compositionally biased region" description="Low complexity" evidence="1">
    <location>
        <begin position="140"/>
        <end position="156"/>
    </location>
</feature>
<protein>
    <submittedName>
        <fullName evidence="2">Uncharacterized protein</fullName>
    </submittedName>
</protein>
<reference evidence="2" key="1">
    <citation type="journal article" date="2014" name="Genome Announc.">
        <title>De novo whole-genome sequence and genome annotation of Lichtheimia ramosa.</title>
        <authorList>
            <person name="Linde J."/>
            <person name="Schwartze V."/>
            <person name="Binder U."/>
            <person name="Lass-Florl C."/>
            <person name="Voigt K."/>
            <person name="Horn F."/>
        </authorList>
    </citation>
    <scope>NUCLEOTIDE SEQUENCE</scope>
    <source>
        <strain evidence="2">JMRC FSU:6197</strain>
    </source>
</reference>
<dbReference type="AlphaFoldDB" id="A0A077WNE5"/>
<sequence>MSENKTEEKKFLLKQRKALWWNVADKPGVKSGDEAILDWFRIPNNASRYLNGKRHPKFGENLKSVLNEIKTTVNENSSPPRSPSAVAKRLREWVREFKKAKTTADSGASEHAVRQVFPYYYDLVDCMTASQLPTTIEKFTTQQKRLSTSTSSSISQRSKRSNAGYKRPRGLSSSCSPSPPSPSPSSSSSSSRLPKKRNIQSDHDQDIQEQEEKHHQEASVQDTPDILHLYLQQSNEQMLRVCKAQEMQAQANLIQSMNEAGFSKEEIWATINQHHSVE</sequence>